<organism evidence="2 3">
    <name type="scientific">Cognatiluteimonas weifangensis</name>
    <dbReference type="NCBI Taxonomy" id="2303539"/>
    <lineage>
        <taxon>Bacteria</taxon>
        <taxon>Pseudomonadati</taxon>
        <taxon>Pseudomonadota</taxon>
        <taxon>Gammaproteobacteria</taxon>
        <taxon>Lysobacterales</taxon>
        <taxon>Lysobacteraceae</taxon>
        <taxon>Cognatiluteimonas</taxon>
    </lineage>
</organism>
<feature type="chain" id="PRO_5016901665" evidence="1">
    <location>
        <begin position="16"/>
        <end position="164"/>
    </location>
</feature>
<proteinExistence type="predicted"/>
<evidence type="ECO:0000313" key="2">
    <source>
        <dbReference type="EMBL" id="RFP59516.1"/>
    </source>
</evidence>
<evidence type="ECO:0000313" key="3">
    <source>
        <dbReference type="Proteomes" id="UP000262917"/>
    </source>
</evidence>
<dbReference type="AlphaFoldDB" id="A0A372DJ16"/>
<dbReference type="Pfam" id="PF04170">
    <property type="entry name" value="NlpE"/>
    <property type="match status" value="1"/>
</dbReference>
<name>A0A372DJ16_9GAMM</name>
<protein>
    <submittedName>
        <fullName evidence="2">Copper resistance protein NlpE</fullName>
    </submittedName>
</protein>
<keyword evidence="3" id="KW-1185">Reference proteome</keyword>
<accession>A0A372DJ16</accession>
<reference evidence="2 3" key="1">
    <citation type="submission" date="2018-08" db="EMBL/GenBank/DDBJ databases">
        <title>Lysobacter weifangensis sp. nov., a new member of the family 'Xanthomonadaceae', isolated from soil in a farmland.</title>
        <authorList>
            <person name="Zhao H."/>
        </authorList>
    </citation>
    <scope>NUCLEOTIDE SEQUENCE [LARGE SCALE GENOMIC DNA]</scope>
    <source>
        <strain evidence="2 3">WF-2</strain>
    </source>
</reference>
<dbReference type="EMBL" id="QVPD01000011">
    <property type="protein sequence ID" value="RFP59516.1"/>
    <property type="molecule type" value="Genomic_DNA"/>
</dbReference>
<dbReference type="InterPro" id="IPR007298">
    <property type="entry name" value="Cu-R_lipoprotein_NlpE"/>
</dbReference>
<dbReference type="PROSITE" id="PS51257">
    <property type="entry name" value="PROKAR_LIPOPROTEIN"/>
    <property type="match status" value="1"/>
</dbReference>
<sequence>MPRLLFAILLPLALAACQRETPAPEPAAVAPSAAEPVVEAAVETTLAQAGVQPGPGAIDVKAFAGKFSGALPCADCPGIDETLELGADGAFTLTDVYRERPQGTFTLQGTWSTEADGKRIRLDPGSKTEADRLYAIADNDTLAPLDADGQAIAGTPDLRLTRGK</sequence>
<dbReference type="Gene3D" id="2.40.128.640">
    <property type="match status" value="1"/>
</dbReference>
<feature type="signal peptide" evidence="1">
    <location>
        <begin position="1"/>
        <end position="15"/>
    </location>
</feature>
<dbReference type="RefSeq" id="WP_117203166.1">
    <property type="nucleotide sequence ID" value="NZ_JBHTBK010000019.1"/>
</dbReference>
<dbReference type="OrthoDB" id="5348860at2"/>
<comment type="caution">
    <text evidence="2">The sequence shown here is derived from an EMBL/GenBank/DDBJ whole genome shotgun (WGS) entry which is preliminary data.</text>
</comment>
<evidence type="ECO:0000256" key="1">
    <source>
        <dbReference type="SAM" id="SignalP"/>
    </source>
</evidence>
<dbReference type="Proteomes" id="UP000262917">
    <property type="component" value="Unassembled WGS sequence"/>
</dbReference>
<gene>
    <name evidence="2" type="ORF">D0Y53_10295</name>
</gene>
<keyword evidence="1" id="KW-0732">Signal</keyword>